<evidence type="ECO:0000313" key="2">
    <source>
        <dbReference type="EMBL" id="MDC3424305.1"/>
    </source>
</evidence>
<accession>A0A9X3WRZ4</accession>
<keyword evidence="3" id="KW-1185">Reference proteome</keyword>
<keyword evidence="1" id="KW-0472">Membrane</keyword>
<protein>
    <submittedName>
        <fullName evidence="2">Uncharacterized protein</fullName>
    </submittedName>
</protein>
<reference evidence="2" key="1">
    <citation type="submission" date="2022-06" db="EMBL/GenBank/DDBJ databases">
        <title>Aquibacillus sp. a new bacterium isolated from soil saline samples.</title>
        <authorList>
            <person name="Galisteo C."/>
            <person name="De La Haba R."/>
            <person name="Sanchez-Porro C."/>
            <person name="Ventosa A."/>
        </authorList>
    </citation>
    <scope>NUCLEOTIDE SEQUENCE</scope>
    <source>
        <strain evidence="2">3ASR75-11</strain>
    </source>
</reference>
<feature type="transmembrane region" description="Helical" evidence="1">
    <location>
        <begin position="86"/>
        <end position="106"/>
    </location>
</feature>
<name>A0A9X3WRZ4_9BACI</name>
<evidence type="ECO:0000256" key="1">
    <source>
        <dbReference type="SAM" id="Phobius"/>
    </source>
</evidence>
<dbReference type="RefSeq" id="WP_272436110.1">
    <property type="nucleotide sequence ID" value="NZ_JAMQKB010000005.1"/>
</dbReference>
<feature type="transmembrane region" description="Helical" evidence="1">
    <location>
        <begin position="278"/>
        <end position="296"/>
    </location>
</feature>
<dbReference type="EMBL" id="JAMQKB010000005">
    <property type="protein sequence ID" value="MDC3424305.1"/>
    <property type="molecule type" value="Genomic_DNA"/>
</dbReference>
<evidence type="ECO:0000313" key="3">
    <source>
        <dbReference type="Proteomes" id="UP001145050"/>
    </source>
</evidence>
<proteinExistence type="predicted"/>
<dbReference type="Proteomes" id="UP001145050">
    <property type="component" value="Unassembled WGS sequence"/>
</dbReference>
<feature type="transmembrane region" description="Helical" evidence="1">
    <location>
        <begin position="12"/>
        <end position="33"/>
    </location>
</feature>
<organism evidence="2 3">
    <name type="scientific">Terrihalobacillus insolitus</name>
    <dbReference type="NCBI Taxonomy" id="2950438"/>
    <lineage>
        <taxon>Bacteria</taxon>
        <taxon>Bacillati</taxon>
        <taxon>Bacillota</taxon>
        <taxon>Bacilli</taxon>
        <taxon>Bacillales</taxon>
        <taxon>Bacillaceae</taxon>
        <taxon>Terrihalobacillus</taxon>
    </lineage>
</organism>
<feature type="transmembrane region" description="Helical" evidence="1">
    <location>
        <begin position="112"/>
        <end position="138"/>
    </location>
</feature>
<keyword evidence="1" id="KW-0812">Transmembrane</keyword>
<sequence length="301" mass="34659">MEQAVFFKVLPYLIYFFAVIMALTSSLLIYTGLASQTERMQTRLRIKQSLQKNREKLAQSASRSGTEEWMKKANYPLGLNAFKYQLIFYAFILFLLINYLVLPALYGGEIKTWTLIGIIIAFVLLLPSNPYSLFVYVMKRVIDYKEAKKNAEVFMLYDLLINELESMTNSRINTYNILRNIKPFFDVISGSFAILLTSWSSDEGPEVALDKFAKDIGTQEAKSLVSVMKNLDEVNIETALKSLKGMNDMFVRSQIENYRRRRKVTTDLASIPIKTTHFLIILDFLVVIIVMVSYLMDNSNM</sequence>
<keyword evidence="1" id="KW-1133">Transmembrane helix</keyword>
<dbReference type="AlphaFoldDB" id="A0A9X3WRZ4"/>
<gene>
    <name evidence="2" type="ORF">NC797_07255</name>
</gene>
<comment type="caution">
    <text evidence="2">The sequence shown here is derived from an EMBL/GenBank/DDBJ whole genome shotgun (WGS) entry which is preliminary data.</text>
</comment>